<organism evidence="1">
    <name type="scientific">Roseomonas mucosa</name>
    <dbReference type="NCBI Taxonomy" id="207340"/>
    <lineage>
        <taxon>Bacteria</taxon>
        <taxon>Pseudomonadati</taxon>
        <taxon>Pseudomonadota</taxon>
        <taxon>Alphaproteobacteria</taxon>
        <taxon>Acetobacterales</taxon>
        <taxon>Roseomonadaceae</taxon>
        <taxon>Roseomonas</taxon>
    </lineage>
</organism>
<dbReference type="RefSeq" id="WP_314216278.1">
    <property type="nucleotide sequence ID" value="NZ_CP025189.1"/>
</dbReference>
<gene>
    <name evidence="1" type="ORF">RADP37_05006</name>
</gene>
<accession>A0A4Y1N209</accession>
<dbReference type="AlphaFoldDB" id="A0A4Y1N209"/>
<proteinExistence type="predicted"/>
<evidence type="ECO:0000313" key="1">
    <source>
        <dbReference type="EMBL" id="AWV23929.1"/>
    </source>
</evidence>
<name>A0A4Y1N209_9PROT</name>
<reference evidence="1" key="1">
    <citation type="submission" date="2017-12" db="EMBL/GenBank/DDBJ databases">
        <authorList>
            <person name="Martens C."/>
            <person name="Dahlstrom E."/>
            <person name="Barbian K."/>
            <person name="Sykora L."/>
            <person name="Ricklefs S."/>
            <person name="Bruno D."/>
            <person name="Anzick I."/>
            <person name="Myles I."/>
            <person name="Datta S.K."/>
        </authorList>
    </citation>
    <scope>NUCLEOTIDE SEQUENCE</scope>
    <source>
        <strain evidence="1">AD2</strain>
    </source>
</reference>
<sequence length="93" mass="10027">MSETETVPVTYTVLGWEPVRACGRCKALAIVQVEVAGIEFTLQGVSVVLGDDGRLTCQAPRFRHPRSGQWLPAIVLPEALSQAIAAEVLELPL</sequence>
<protein>
    <submittedName>
        <fullName evidence="1">Uncharacterized protein</fullName>
    </submittedName>
</protein>
<dbReference type="EMBL" id="CP025189">
    <property type="protein sequence ID" value="AWV23929.1"/>
    <property type="molecule type" value="Genomic_DNA"/>
</dbReference>